<dbReference type="Proteomes" id="UP000494256">
    <property type="component" value="Unassembled WGS sequence"/>
</dbReference>
<gene>
    <name evidence="3" type="ORF">APLA_LOCUS17471</name>
</gene>
<dbReference type="InterPro" id="IPR036867">
    <property type="entry name" value="R3H_dom_sf"/>
</dbReference>
<evidence type="ECO:0000256" key="1">
    <source>
        <dbReference type="SAM" id="MobiDB-lite"/>
    </source>
</evidence>
<feature type="domain" description="G-patch" evidence="2">
    <location>
        <begin position="146"/>
        <end position="175"/>
    </location>
</feature>
<feature type="region of interest" description="Disordered" evidence="1">
    <location>
        <begin position="49"/>
        <end position="76"/>
    </location>
</feature>
<feature type="compositionally biased region" description="Polar residues" evidence="1">
    <location>
        <begin position="53"/>
        <end position="62"/>
    </location>
</feature>
<dbReference type="EMBL" id="CADEBD010001048">
    <property type="protein sequence ID" value="CAB3261984.1"/>
    <property type="molecule type" value="Genomic_DNA"/>
</dbReference>
<dbReference type="InterPro" id="IPR000467">
    <property type="entry name" value="G_patch_dom"/>
</dbReference>
<feature type="region of interest" description="Disordered" evidence="1">
    <location>
        <begin position="308"/>
        <end position="332"/>
    </location>
</feature>
<organism evidence="3 4">
    <name type="scientific">Arctia plantaginis</name>
    <name type="common">Wood tiger moth</name>
    <name type="synonym">Phalaena plantaginis</name>
    <dbReference type="NCBI Taxonomy" id="874455"/>
    <lineage>
        <taxon>Eukaryota</taxon>
        <taxon>Metazoa</taxon>
        <taxon>Ecdysozoa</taxon>
        <taxon>Arthropoda</taxon>
        <taxon>Hexapoda</taxon>
        <taxon>Insecta</taxon>
        <taxon>Pterygota</taxon>
        <taxon>Neoptera</taxon>
        <taxon>Endopterygota</taxon>
        <taxon>Lepidoptera</taxon>
        <taxon>Glossata</taxon>
        <taxon>Ditrysia</taxon>
        <taxon>Noctuoidea</taxon>
        <taxon>Erebidae</taxon>
        <taxon>Arctiinae</taxon>
        <taxon>Arctia</taxon>
    </lineage>
</organism>
<feature type="compositionally biased region" description="Basic and acidic residues" evidence="1">
    <location>
        <begin position="67"/>
        <end position="76"/>
    </location>
</feature>
<dbReference type="PROSITE" id="PS50174">
    <property type="entry name" value="G_PATCH"/>
    <property type="match status" value="1"/>
</dbReference>
<proteinExistence type="predicted"/>
<feature type="region of interest" description="Disordered" evidence="1">
    <location>
        <begin position="85"/>
        <end position="104"/>
    </location>
</feature>
<evidence type="ECO:0000313" key="3">
    <source>
        <dbReference type="EMBL" id="CAB3261984.1"/>
    </source>
</evidence>
<dbReference type="AlphaFoldDB" id="A0A8S1BQ26"/>
<feature type="compositionally biased region" description="Low complexity" evidence="1">
    <location>
        <begin position="93"/>
        <end position="102"/>
    </location>
</feature>
<comment type="caution">
    <text evidence="3">The sequence shown here is derived from an EMBL/GenBank/DDBJ whole genome shotgun (WGS) entry which is preliminary data.</text>
</comment>
<name>A0A8S1BQ26_ARCPL</name>
<evidence type="ECO:0000313" key="4">
    <source>
        <dbReference type="Proteomes" id="UP000494256"/>
    </source>
</evidence>
<evidence type="ECO:0000259" key="2">
    <source>
        <dbReference type="PROSITE" id="PS50174"/>
    </source>
</evidence>
<sequence>MSNYCDESFYQQNIYTNTYSLWENSAYYDINNLSPQNFSSSWHRGNDEDFETRYTSGPTEAQPSEPPDQRNRRVVDRTSLYEDPDSFYRDITESTSPSPTTECVPIHWQNSVTESKEGSSTLNKGKMLRTNKIQKKFDKMLTKPVKMSKAESMMQKMGWHGGALGRSGSGILEPLASNAVYATQTKVCGKNFVKVENEDRFSMNVLYQIYEFVKNNAEVELVFDRTLSKEERKRIHNIVDFMLNVDGMSMVEFESTAQMDMVLQICDVNCYILQTQSEGGDPDRHICIYKEAPEHVYLIIPDDLREERPAVNPPAEQSDSKDEISDAELEEETNPFLRSITRNLKKTKEVVKVQKVQPVELPKEASVLEKIQEYFAEFAEKRQYSQFKFLGPFTDEETDGIHEFFEKAAQYLKNEPCEVKEVFAKISFEIGEDITGNTVINKRPK</sequence>
<dbReference type="OrthoDB" id="411823at2759"/>
<reference evidence="3 4" key="1">
    <citation type="submission" date="2020-04" db="EMBL/GenBank/DDBJ databases">
        <authorList>
            <person name="Wallbank WR R."/>
            <person name="Pardo Diaz C."/>
            <person name="Kozak K."/>
            <person name="Martin S."/>
            <person name="Jiggins C."/>
            <person name="Moest M."/>
            <person name="Warren A I."/>
            <person name="Byers J.R.P. K."/>
            <person name="Montejo-Kovacevich G."/>
            <person name="Yen C E."/>
        </authorList>
    </citation>
    <scope>NUCLEOTIDE SEQUENCE [LARGE SCALE GENOMIC DNA]</scope>
</reference>
<accession>A0A8S1BQ26</accession>
<dbReference type="Pfam" id="PF01585">
    <property type="entry name" value="G-patch"/>
    <property type="match status" value="1"/>
</dbReference>
<dbReference type="GO" id="GO:0003676">
    <property type="term" value="F:nucleic acid binding"/>
    <property type="evidence" value="ECO:0007669"/>
    <property type="project" value="InterPro"/>
</dbReference>
<protein>
    <recommendedName>
        <fullName evidence="2">G-patch domain-containing protein</fullName>
    </recommendedName>
</protein>
<dbReference type="Gene3D" id="3.30.1370.50">
    <property type="entry name" value="R3H-like domain"/>
    <property type="match status" value="1"/>
</dbReference>